<dbReference type="EMBL" id="JBHRSQ010000020">
    <property type="protein sequence ID" value="MFC2993239.1"/>
    <property type="molecule type" value="Genomic_DNA"/>
</dbReference>
<gene>
    <name evidence="1" type="ORF">ACFODV_14540</name>
</gene>
<evidence type="ECO:0000313" key="1">
    <source>
        <dbReference type="EMBL" id="MFC2993239.1"/>
    </source>
</evidence>
<evidence type="ECO:0000313" key="2">
    <source>
        <dbReference type="Proteomes" id="UP001595386"/>
    </source>
</evidence>
<keyword evidence="2" id="KW-1185">Reference proteome</keyword>
<dbReference type="Proteomes" id="UP001595386">
    <property type="component" value="Unassembled WGS sequence"/>
</dbReference>
<organism evidence="1 2">
    <name type="scientific">Halomonas tibetensis</name>
    <dbReference type="NCBI Taxonomy" id="2259590"/>
    <lineage>
        <taxon>Bacteria</taxon>
        <taxon>Pseudomonadati</taxon>
        <taxon>Pseudomonadota</taxon>
        <taxon>Gammaproteobacteria</taxon>
        <taxon>Oceanospirillales</taxon>
        <taxon>Halomonadaceae</taxon>
        <taxon>Halomonas</taxon>
    </lineage>
</organism>
<accession>A0ABV7B832</accession>
<comment type="caution">
    <text evidence="1">The sequence shown here is derived from an EMBL/GenBank/DDBJ whole genome shotgun (WGS) entry which is preliminary data.</text>
</comment>
<sequence length="52" mass="5829">MPRHLLEPLRLDQGDSSYFDSIYFDSDMGHALISMRQEGAVVLSVCTRVEAA</sequence>
<name>A0ABV7B832_9GAMM</name>
<protein>
    <submittedName>
        <fullName evidence="1">Uncharacterized protein</fullName>
    </submittedName>
</protein>
<reference evidence="2" key="1">
    <citation type="journal article" date="2019" name="Int. J. Syst. Evol. Microbiol.">
        <title>The Global Catalogue of Microorganisms (GCM) 10K type strain sequencing project: providing services to taxonomists for standard genome sequencing and annotation.</title>
        <authorList>
            <consortium name="The Broad Institute Genomics Platform"/>
            <consortium name="The Broad Institute Genome Sequencing Center for Infectious Disease"/>
            <person name="Wu L."/>
            <person name="Ma J."/>
        </authorList>
    </citation>
    <scope>NUCLEOTIDE SEQUENCE [LARGE SCALE GENOMIC DNA]</scope>
    <source>
        <strain evidence="2">KCTC 52660</strain>
    </source>
</reference>
<dbReference type="RefSeq" id="WP_379760924.1">
    <property type="nucleotide sequence ID" value="NZ_JBHRSQ010000020.1"/>
</dbReference>
<proteinExistence type="predicted"/>